<name>A0A0F9LP67_9ZZZZ</name>
<reference evidence="1" key="1">
    <citation type="journal article" date="2015" name="Nature">
        <title>Complex archaea that bridge the gap between prokaryotes and eukaryotes.</title>
        <authorList>
            <person name="Spang A."/>
            <person name="Saw J.H."/>
            <person name="Jorgensen S.L."/>
            <person name="Zaremba-Niedzwiedzka K."/>
            <person name="Martijn J."/>
            <person name="Lind A.E."/>
            <person name="van Eijk R."/>
            <person name="Schleper C."/>
            <person name="Guy L."/>
            <person name="Ettema T.J."/>
        </authorList>
    </citation>
    <scope>NUCLEOTIDE SEQUENCE</scope>
</reference>
<accession>A0A0F9LP67</accession>
<proteinExistence type="predicted"/>
<gene>
    <name evidence="1" type="ORF">LCGC14_1174400</name>
</gene>
<organism evidence="1">
    <name type="scientific">marine sediment metagenome</name>
    <dbReference type="NCBI Taxonomy" id="412755"/>
    <lineage>
        <taxon>unclassified sequences</taxon>
        <taxon>metagenomes</taxon>
        <taxon>ecological metagenomes</taxon>
    </lineage>
</organism>
<dbReference type="AlphaFoldDB" id="A0A0F9LP67"/>
<evidence type="ECO:0000313" key="1">
    <source>
        <dbReference type="EMBL" id="KKM96804.1"/>
    </source>
</evidence>
<protein>
    <submittedName>
        <fullName evidence="1">Uncharacterized protein</fullName>
    </submittedName>
</protein>
<sequence length="146" mass="16257">MDKSVLKGFADEMEKEALVPKFLLKAKGAFSGWRAGRMGEKAMIRQVSREGKKLKFTDPEVDISKFRAERMTELREVGAEKAKKMIEGGRIKGRGFVAQHKGKLLLGGAAVGALALANSADKKNVGRRQRLASSRYSRIPNRVYYQ</sequence>
<dbReference type="EMBL" id="LAZR01005832">
    <property type="protein sequence ID" value="KKM96804.1"/>
    <property type="molecule type" value="Genomic_DNA"/>
</dbReference>
<comment type="caution">
    <text evidence="1">The sequence shown here is derived from an EMBL/GenBank/DDBJ whole genome shotgun (WGS) entry which is preliminary data.</text>
</comment>